<dbReference type="EMBL" id="JAPCXB010000028">
    <property type="protein sequence ID" value="KAJ1613958.1"/>
    <property type="molecule type" value="Genomic_DNA"/>
</dbReference>
<name>A0ABQ8P9V2_9CRYT</name>
<evidence type="ECO:0000313" key="1">
    <source>
        <dbReference type="EMBL" id="KAJ1613958.1"/>
    </source>
</evidence>
<organism evidence="1 2">
    <name type="scientific">Cryptosporidium canis</name>
    <dbReference type="NCBI Taxonomy" id="195482"/>
    <lineage>
        <taxon>Eukaryota</taxon>
        <taxon>Sar</taxon>
        <taxon>Alveolata</taxon>
        <taxon>Apicomplexa</taxon>
        <taxon>Conoidasida</taxon>
        <taxon>Coccidia</taxon>
        <taxon>Eucoccidiorida</taxon>
        <taxon>Eimeriorina</taxon>
        <taxon>Cryptosporidiidae</taxon>
        <taxon>Cryptosporidium</taxon>
    </lineage>
</organism>
<keyword evidence="2" id="KW-1185">Reference proteome</keyword>
<reference evidence="1" key="1">
    <citation type="submission" date="2022-10" db="EMBL/GenBank/DDBJ databases">
        <title>Adaptive evolution leads to modifications in subtelomeric GC content in a zoonotic Cryptosporidium species.</title>
        <authorList>
            <person name="Li J."/>
            <person name="Feng Y."/>
            <person name="Xiao L."/>
        </authorList>
    </citation>
    <scope>NUCLEOTIDE SEQUENCE</scope>
    <source>
        <strain evidence="1">25894</strain>
    </source>
</reference>
<accession>A0ABQ8P9V2</accession>
<proteinExistence type="predicted"/>
<evidence type="ECO:0000313" key="2">
    <source>
        <dbReference type="Proteomes" id="UP001071777"/>
    </source>
</evidence>
<comment type="caution">
    <text evidence="1">The sequence shown here is derived from an EMBL/GenBank/DDBJ whole genome shotgun (WGS) entry which is preliminary data.</text>
</comment>
<sequence length="1794" mass="210441">MLKAALLAAAECRIDDLSSLFNNPDIKGYWKFILNSIPETLHIDKYKHIIPEPTSIKQTFHINDKDNHFFRDEIDPLQDSVESISKWSIERCFQIVKNTLNVEEFALPFLTFMIKHLGFDVFNNISYLDDIQGKYLIKHYESILMLFSLYFILEQYKMVMKSTELHEISIDPAKFIFYSPVDRLKIVMEQFSECSYSKLNNLFSSLFKSYSYISCLNLLYCRRLNENLEYTRILKCEPLIRKCETPGYYQQILYKHASTDFYDKNLASSLLSNAYVPLEDVIISYLFDEKNSVSVEFFCQISKILVKNSILTKNLSERYISCPLKVIQFILLCIKGKSSPLLNLKALEIQEYIDEIYECTPKSVIIVQHFKKDLFFRKIRFTNLKMDYQKSVVDFICCSFCKRVSMIYNSPKSIEKFRDWQNDIFLSMESVERQQLFIDLCREFPIKMIEEMVIRDVIKVLNNPYIAECFLLNIINKLYEFYSTEIVIIIISIHKTILDSIKLPYTPFGSLLSLLFYILEKTLTNPNFCTETIIDDLIVQMKPNISIYEFKDLFLQLYYRIYNEYSEQSLVKFATFLNKLKHASLDNTNIMDPQIISIIDSVQISIVINRFTKYSPKEMEISDIFKYCHEDELEMVKCSHLWNKFEFVYYHPDSIIKEGRKGNILFNLFLSNPSLVLISMESTIWNELNFLCKRLLLLDDYNLIYNSLIRLQISTLLTYGFLNIAIKLMFSMVHNKDHFDYYIINCLFQLIKNNKYMDEITNESKQLLQIIERDILKSFPPNSLSLFLSHKCTPVLDRTIRLNIKEIKENIEGYFLAAYYLDGLNSKENNIILKMLLEINYSIESSMKTSNFFETNFNKYDMLICCSADLLFMNGSLSRLIINSVNINQRTKSLVCLSLITILSIKEFIPYTMDSIKSLILVQSIIHGYSKIINRLKNNSLNNKNILKILKYENNLPIYLTKYNSNSCILRWKLLTDVLMFDEIAPTINKIDKFYSKNEQILGPSLYSYIEIDYLTKNLTALNGSNISLITVDYIHILLNQQTYICNTLQQIYNKAEKQEGVRYIYTLLLILILKYSFVKKFKKITEFPFMENYKIYEFIKLNKMFPKFGKSILHQVINGEKSIVDLLDYGKVWSNYWLILKCVKSLNKDKDLLSIFSLKLLKFIFFEDQGFPIINHKTLLTQSGNCISLVLEDVFKNLLESDCNTIQFLEMLPNNKRKLEIISLLIQISSKINYKKDRRDLLTHLNTLVLDINFKLHFPNIQCNQHQFEEIDTYRQILVFTLDLFMNSDENSVSNFIHNVVVPLNMDFSKLLRDSILLHLADLNKSEESNNILPFIKLIFGKSDSSIFSYQGVNFCDFITQLYYSTLEKMGNSLIPFIFSLELASRDIFDICLLNQLSNQVMININTLINELNLFINTNDIAVFFGRIVHLLSEKNNSVKFNLKIMIYILDQLFYYAAVICKISISLKSRDSIHENTDNHALSVAINAQKKNISELALCILSFITMNNMTDNLHFFKYWYTFGESLMNYDDQKLFYEINKKNVFVGLNSPFKKYIIISITYFRMEEVLASKHCRQNPCNSMYELICSLSIILNSESHAFLGTHLFSDLMIPILVNSKKEKNLSFNIIGKSVCDLLKIRYYECEELSLIGVLFKTLMVYRRKIINNLIPKLFALRLDHIISGMVASECNILGYTQMSTKYTQKILSKLFDKFYNVNLDSFKVGIECEVLNNHIASNNYPNLLIDCDLTDGIRFDQVLDIMYQKFLSRFYTFLFGEKQYLLDIKLANKKNFNTSV</sequence>
<dbReference type="Proteomes" id="UP001071777">
    <property type="component" value="Unassembled WGS sequence"/>
</dbReference>
<gene>
    <name evidence="1" type="ORF">OJ252_848</name>
</gene>
<evidence type="ECO:0008006" key="3">
    <source>
        <dbReference type="Google" id="ProtNLM"/>
    </source>
</evidence>
<protein>
    <recommendedName>
        <fullName evidence="3">Nucleolar pre-ribosomal-associated protein 1 C-terminal domain-containing protein</fullName>
    </recommendedName>
</protein>